<protein>
    <submittedName>
        <fullName evidence="2">Uncharacterized protein LOC127751343</fullName>
    </submittedName>
</protein>
<reference evidence="2" key="1">
    <citation type="submission" date="2025-08" db="UniProtKB">
        <authorList>
            <consortium name="RefSeq"/>
        </authorList>
    </citation>
    <scope>IDENTIFICATION</scope>
    <source>
        <tissue evidence="2">Whole organism</tissue>
    </source>
</reference>
<dbReference type="Proteomes" id="UP000504606">
    <property type="component" value="Unplaced"/>
</dbReference>
<gene>
    <name evidence="2" type="primary">LOC127751343</name>
</gene>
<dbReference type="RefSeq" id="XP_052130735.1">
    <property type="nucleotide sequence ID" value="XM_052274775.1"/>
</dbReference>
<dbReference type="KEGG" id="foc:127751343"/>
<name>A0A9C6X7Z8_FRAOC</name>
<keyword evidence="1" id="KW-1185">Reference proteome</keyword>
<proteinExistence type="predicted"/>
<sequence>MLKEQYHMSASNPKKAAKDTIDFAMKKTWHARYSWIWGTCRPSWGEVLERYPHLNMSDHVKEDYIRLRYVWKNLSEYLASGKATRLVDMCKEKKMEYKGEKRPAKEAKKDIDLMRESAASRGEDGEVWAAIACIPYLAKEDPLFWICEKPLGNGQPCVVVRNPGTGSANVTFEPYLDAQRLCPEESLGLEKCFEVLIQAIHLVGAQFTMKTRKSWWLVCETMLGVREKGSTSHLSSPFRVLHGLVETA</sequence>
<dbReference type="AlphaFoldDB" id="A0A9C6X7Z8"/>
<organism evidence="1 2">
    <name type="scientific">Frankliniella occidentalis</name>
    <name type="common">Western flower thrips</name>
    <name type="synonym">Euthrips occidentalis</name>
    <dbReference type="NCBI Taxonomy" id="133901"/>
    <lineage>
        <taxon>Eukaryota</taxon>
        <taxon>Metazoa</taxon>
        <taxon>Ecdysozoa</taxon>
        <taxon>Arthropoda</taxon>
        <taxon>Hexapoda</taxon>
        <taxon>Insecta</taxon>
        <taxon>Pterygota</taxon>
        <taxon>Neoptera</taxon>
        <taxon>Paraneoptera</taxon>
        <taxon>Thysanoptera</taxon>
        <taxon>Terebrantia</taxon>
        <taxon>Thripoidea</taxon>
        <taxon>Thripidae</taxon>
        <taxon>Frankliniella</taxon>
    </lineage>
</organism>
<evidence type="ECO:0000313" key="2">
    <source>
        <dbReference type="RefSeq" id="XP_052130735.1"/>
    </source>
</evidence>
<accession>A0A9C6X7Z8</accession>
<evidence type="ECO:0000313" key="1">
    <source>
        <dbReference type="Proteomes" id="UP000504606"/>
    </source>
</evidence>
<dbReference type="GeneID" id="127751343"/>